<dbReference type="InterPro" id="IPR003715">
    <property type="entry name" value="Poly_export_N"/>
</dbReference>
<dbReference type="Pfam" id="PF10531">
    <property type="entry name" value="SLBB"/>
    <property type="match status" value="1"/>
</dbReference>
<dbReference type="GO" id="GO:0015159">
    <property type="term" value="F:polysaccharide transmembrane transporter activity"/>
    <property type="evidence" value="ECO:0007669"/>
    <property type="project" value="InterPro"/>
</dbReference>
<feature type="domain" description="Soluble ligand binding" evidence="4">
    <location>
        <begin position="125"/>
        <end position="173"/>
    </location>
</feature>
<dbReference type="AlphaFoldDB" id="A0AB39KNW1"/>
<dbReference type="PROSITE" id="PS51257">
    <property type="entry name" value="PROKAR_LIPOPROTEIN"/>
    <property type="match status" value="1"/>
</dbReference>
<evidence type="ECO:0000256" key="1">
    <source>
        <dbReference type="ARBA" id="ARBA00022729"/>
    </source>
</evidence>
<organism evidence="5">
    <name type="scientific">Caulobacter sp. 73W</name>
    <dbReference type="NCBI Taxonomy" id="3161137"/>
    <lineage>
        <taxon>Bacteria</taxon>
        <taxon>Pseudomonadati</taxon>
        <taxon>Pseudomonadota</taxon>
        <taxon>Alphaproteobacteria</taxon>
        <taxon>Caulobacterales</taxon>
        <taxon>Caulobacteraceae</taxon>
        <taxon>Caulobacter</taxon>
    </lineage>
</organism>
<feature type="chain" id="PRO_5044187535" evidence="2">
    <location>
        <begin position="24"/>
        <end position="242"/>
    </location>
</feature>
<proteinExistence type="predicted"/>
<dbReference type="InterPro" id="IPR049712">
    <property type="entry name" value="Poly_export"/>
</dbReference>
<dbReference type="Pfam" id="PF02563">
    <property type="entry name" value="Poly_export"/>
    <property type="match status" value="1"/>
</dbReference>
<sequence length="242" mass="26067">MRSLRFGVVSTLCLAAVLLAACASGPKPLSKAENRAAFADWSDADYRYRVGAGDELSLNFLVNPDLNARLVVGPDGRVLLPLVGAVKVSGLTSEEMNALLSRSYASVLRNPQVEAMVTTYGSSQIYVGGEVRLPGVHQVKGDLNAAQAVMLAGGFQDTARTGKIIVLRQRVGDRRLAMRIVDVAGMLGEADNSQNFPLLPGDLLFVPRSRIAEVNLFVSQYITGVLPFSRNFNVNRGENFVN</sequence>
<evidence type="ECO:0000259" key="4">
    <source>
        <dbReference type="Pfam" id="PF10531"/>
    </source>
</evidence>
<evidence type="ECO:0000256" key="2">
    <source>
        <dbReference type="SAM" id="SignalP"/>
    </source>
</evidence>
<dbReference type="InterPro" id="IPR019554">
    <property type="entry name" value="Soluble_ligand-bd"/>
</dbReference>
<name>A0AB39KNW1_9CAUL</name>
<gene>
    <name evidence="5" type="ORF">ABOZ73_11930</name>
</gene>
<feature type="domain" description="Polysaccharide export protein N-terminal" evidence="3">
    <location>
        <begin position="44"/>
        <end position="117"/>
    </location>
</feature>
<dbReference type="Gene3D" id="3.10.560.10">
    <property type="entry name" value="Outer membrane lipoprotein wza domain like"/>
    <property type="match status" value="1"/>
</dbReference>
<dbReference type="PANTHER" id="PTHR33619:SF3">
    <property type="entry name" value="POLYSACCHARIDE EXPORT PROTEIN GFCE-RELATED"/>
    <property type="match status" value="1"/>
</dbReference>
<feature type="signal peptide" evidence="2">
    <location>
        <begin position="1"/>
        <end position="23"/>
    </location>
</feature>
<evidence type="ECO:0000313" key="5">
    <source>
        <dbReference type="EMBL" id="XDO95521.1"/>
    </source>
</evidence>
<reference evidence="5" key="1">
    <citation type="submission" date="2024-06" db="EMBL/GenBank/DDBJ databases">
        <title>Caulobacter inopinatus, sp. nov.</title>
        <authorList>
            <person name="Donachie S.P."/>
        </authorList>
    </citation>
    <scope>NUCLEOTIDE SEQUENCE</scope>
    <source>
        <strain evidence="5">73W</strain>
    </source>
</reference>
<dbReference type="EMBL" id="CP158375">
    <property type="protein sequence ID" value="XDO95521.1"/>
    <property type="molecule type" value="Genomic_DNA"/>
</dbReference>
<dbReference type="PANTHER" id="PTHR33619">
    <property type="entry name" value="POLYSACCHARIDE EXPORT PROTEIN GFCE-RELATED"/>
    <property type="match status" value="1"/>
</dbReference>
<dbReference type="RefSeq" id="WP_369058370.1">
    <property type="nucleotide sequence ID" value="NZ_CP158375.1"/>
</dbReference>
<protein>
    <submittedName>
        <fullName evidence="5">Polysaccharide biosynthesis/export family protein</fullName>
    </submittedName>
</protein>
<accession>A0AB39KNW1</accession>
<keyword evidence="1 2" id="KW-0732">Signal</keyword>
<evidence type="ECO:0000259" key="3">
    <source>
        <dbReference type="Pfam" id="PF02563"/>
    </source>
</evidence>